<dbReference type="EMBL" id="QGKL01000029">
    <property type="protein sequence ID" value="PWQ96215.1"/>
    <property type="molecule type" value="Genomic_DNA"/>
</dbReference>
<organism evidence="8 9">
    <name type="scientific">Leucothrix arctica</name>
    <dbReference type="NCBI Taxonomy" id="1481894"/>
    <lineage>
        <taxon>Bacteria</taxon>
        <taxon>Pseudomonadati</taxon>
        <taxon>Pseudomonadota</taxon>
        <taxon>Gammaproteobacteria</taxon>
        <taxon>Thiotrichales</taxon>
        <taxon>Thiotrichaceae</taxon>
        <taxon>Leucothrix</taxon>
    </lineage>
</organism>
<dbReference type="Gene3D" id="3.40.50.300">
    <property type="entry name" value="P-loop containing nucleotide triphosphate hydrolases"/>
    <property type="match status" value="1"/>
</dbReference>
<dbReference type="EC" id="2.7.4.23" evidence="3"/>
<accession>A0A317CC01</accession>
<gene>
    <name evidence="8" type="ORF">DKT75_09475</name>
</gene>
<dbReference type="Pfam" id="PF00625">
    <property type="entry name" value="Guanylate_kin"/>
    <property type="match status" value="1"/>
</dbReference>
<evidence type="ECO:0000313" key="8">
    <source>
        <dbReference type="EMBL" id="PWQ96215.1"/>
    </source>
</evidence>
<proteinExistence type="predicted"/>
<reference evidence="8 9" key="1">
    <citation type="submission" date="2018-05" db="EMBL/GenBank/DDBJ databases">
        <title>Leucothrix arctica sp. nov., isolated from Arctic seawater.</title>
        <authorList>
            <person name="Choi A."/>
            <person name="Baek K."/>
        </authorList>
    </citation>
    <scope>NUCLEOTIDE SEQUENCE [LARGE SCALE GENOMIC DNA]</scope>
    <source>
        <strain evidence="8 9">IMCC9719</strain>
    </source>
</reference>
<evidence type="ECO:0000256" key="1">
    <source>
        <dbReference type="ARBA" id="ARBA00000373"/>
    </source>
</evidence>
<comment type="pathway">
    <text evidence="2">Metabolic intermediate biosynthesis; 5-phospho-alpha-D-ribose 1-diphosphate biosynthesis; 5-phospho-alpha-D-ribose 1-diphosphate from D-ribose 5-phosphate (route II): step 3/3.</text>
</comment>
<keyword evidence="4" id="KW-0808">Transferase</keyword>
<dbReference type="OrthoDB" id="341217at2"/>
<dbReference type="GO" id="GO:0005524">
    <property type="term" value="F:ATP binding"/>
    <property type="evidence" value="ECO:0007669"/>
    <property type="project" value="UniProtKB-KW"/>
</dbReference>
<keyword evidence="5" id="KW-0547">Nucleotide-binding</keyword>
<dbReference type="AlphaFoldDB" id="A0A317CC01"/>
<dbReference type="Proteomes" id="UP000245506">
    <property type="component" value="Unassembled WGS sequence"/>
</dbReference>
<dbReference type="InterPro" id="IPR012699">
    <property type="entry name" value="PhnN"/>
</dbReference>
<sequence>MKKGQVFFIVGASGSGKDSILRAIREEAQREDRLIVAHRYITRAASDQNENHISLTEEEFVQRRKANCFVMHWHANRLHYGIGTELNTWINSGMNVVVNGSREYLPRALELFPELITINIEVPSHLLKERLIKRGRESLEELEARFSRSASLVDVFPENTQILDNSESVAIATKQFFDFLREK</sequence>
<comment type="caution">
    <text evidence="8">The sequence shown here is derived from an EMBL/GenBank/DDBJ whole genome shotgun (WGS) entry which is preliminary data.</text>
</comment>
<feature type="domain" description="Guanylate kinase/L-type calcium channel beta subunit" evidence="7">
    <location>
        <begin position="3"/>
        <end position="181"/>
    </location>
</feature>
<name>A0A317CC01_9GAMM</name>
<dbReference type="NCBIfam" id="NF007485">
    <property type="entry name" value="PRK10078.1"/>
    <property type="match status" value="1"/>
</dbReference>
<dbReference type="NCBIfam" id="TIGR02322">
    <property type="entry name" value="phosphon_PhnN"/>
    <property type="match status" value="1"/>
</dbReference>
<evidence type="ECO:0000256" key="5">
    <source>
        <dbReference type="ARBA" id="ARBA00022741"/>
    </source>
</evidence>
<dbReference type="RefSeq" id="WP_109823187.1">
    <property type="nucleotide sequence ID" value="NZ_QGKL01000029.1"/>
</dbReference>
<dbReference type="InterPro" id="IPR008145">
    <property type="entry name" value="GK/Ca_channel_bsu"/>
</dbReference>
<evidence type="ECO:0000259" key="7">
    <source>
        <dbReference type="SMART" id="SM00072"/>
    </source>
</evidence>
<dbReference type="UniPathway" id="UPA00087">
    <property type="reaction ID" value="UER00175"/>
</dbReference>
<dbReference type="GO" id="GO:0006015">
    <property type="term" value="P:5-phosphoribose 1-diphosphate biosynthetic process"/>
    <property type="evidence" value="ECO:0007669"/>
    <property type="project" value="UniProtKB-UniPathway"/>
</dbReference>
<evidence type="ECO:0000256" key="4">
    <source>
        <dbReference type="ARBA" id="ARBA00022679"/>
    </source>
</evidence>
<comment type="catalytic activity">
    <reaction evidence="1">
        <text>alpha-D-ribose 1,5-bisphosphate + ATP = 5-phospho-alpha-D-ribose 1-diphosphate + ADP</text>
        <dbReference type="Rhea" id="RHEA:20109"/>
        <dbReference type="ChEBI" id="CHEBI:30616"/>
        <dbReference type="ChEBI" id="CHEBI:58017"/>
        <dbReference type="ChEBI" id="CHEBI:68688"/>
        <dbReference type="ChEBI" id="CHEBI:456216"/>
        <dbReference type="EC" id="2.7.4.23"/>
    </reaction>
</comment>
<dbReference type="SMART" id="SM00072">
    <property type="entry name" value="GuKc"/>
    <property type="match status" value="1"/>
</dbReference>
<evidence type="ECO:0000256" key="3">
    <source>
        <dbReference type="ARBA" id="ARBA00012892"/>
    </source>
</evidence>
<dbReference type="GO" id="GO:0033863">
    <property type="term" value="F:ribose 1,5-bisphosphate phosphokinase activity"/>
    <property type="evidence" value="ECO:0007669"/>
    <property type="project" value="UniProtKB-EC"/>
</dbReference>
<protein>
    <recommendedName>
        <fullName evidence="3">ribose 1,5-bisphosphate phosphokinase</fullName>
        <ecNumber evidence="3">2.7.4.23</ecNumber>
    </recommendedName>
</protein>
<keyword evidence="9" id="KW-1185">Reference proteome</keyword>
<evidence type="ECO:0000256" key="2">
    <source>
        <dbReference type="ARBA" id="ARBA00005069"/>
    </source>
</evidence>
<evidence type="ECO:0000313" key="9">
    <source>
        <dbReference type="Proteomes" id="UP000245506"/>
    </source>
</evidence>
<dbReference type="InterPro" id="IPR027417">
    <property type="entry name" value="P-loop_NTPase"/>
</dbReference>
<dbReference type="SUPFAM" id="SSF52540">
    <property type="entry name" value="P-loop containing nucleoside triphosphate hydrolases"/>
    <property type="match status" value="1"/>
</dbReference>
<evidence type="ECO:0000256" key="6">
    <source>
        <dbReference type="ARBA" id="ARBA00022840"/>
    </source>
</evidence>
<keyword evidence="8" id="KW-0418">Kinase</keyword>
<keyword evidence="6" id="KW-0067">ATP-binding</keyword>